<dbReference type="HOGENOM" id="CLU_027562_17_1_9"/>
<proteinExistence type="inferred from homology"/>
<keyword evidence="5" id="KW-0233">DNA recombination</keyword>
<dbReference type="GO" id="GO:0006310">
    <property type="term" value="P:DNA recombination"/>
    <property type="evidence" value="ECO:0007669"/>
    <property type="project" value="UniProtKB-KW"/>
</dbReference>
<dbReference type="SUPFAM" id="SSF56349">
    <property type="entry name" value="DNA breaking-rejoining enzymes"/>
    <property type="match status" value="1"/>
</dbReference>
<organism evidence="9 10">
    <name type="scientific">Alkaliphilus oremlandii (strain OhILAs)</name>
    <name type="common">Clostridium oremlandii (strain OhILAs)</name>
    <dbReference type="NCBI Taxonomy" id="350688"/>
    <lineage>
        <taxon>Bacteria</taxon>
        <taxon>Bacillati</taxon>
        <taxon>Bacillota</taxon>
        <taxon>Clostridia</taxon>
        <taxon>Peptostreptococcales</taxon>
        <taxon>Natronincolaceae</taxon>
        <taxon>Alkaliphilus</taxon>
    </lineage>
</organism>
<dbReference type="InterPro" id="IPR011010">
    <property type="entry name" value="DNA_brk_join_enz"/>
</dbReference>
<dbReference type="EMBL" id="CP000853">
    <property type="protein sequence ID" value="ABW18593.1"/>
    <property type="molecule type" value="Genomic_DNA"/>
</dbReference>
<name>A8MGP9_ALKOO</name>
<dbReference type="InterPro" id="IPR013762">
    <property type="entry name" value="Integrase-like_cat_sf"/>
</dbReference>
<dbReference type="PANTHER" id="PTHR30349">
    <property type="entry name" value="PHAGE INTEGRASE-RELATED"/>
    <property type="match status" value="1"/>
</dbReference>
<dbReference type="GO" id="GO:0015074">
    <property type="term" value="P:DNA integration"/>
    <property type="evidence" value="ECO:0007669"/>
    <property type="project" value="UniProtKB-KW"/>
</dbReference>
<keyword evidence="4 6" id="KW-0238">DNA-binding</keyword>
<comment type="function">
    <text evidence="1">Site-specific tyrosine recombinase, which acts by catalyzing the cutting and rejoining of the recombining DNA molecules.</text>
</comment>
<sequence>MRGSIVKKNHKWYIVVDSIDENGKRKRKWISGFNTQKEAEKKLPEILQQLNTNTFVDTNNITLRDYMQLWLEDYAKPNVAPTTYDKYTYAANKVSEILGNMKLQQIKPIHIQQLVNKLNNSDVTPSTVLSYYRVLNTAINQAVKWQFIQYNPCVAVTPPRNTKNKMMILDQDEIQILLDKSKDHVLYPVIVLALLCGLRRGEILGLQWENIDFFSGVIHLENNLVMANNESILKETKTSTGRRAVDISSNVVEVLKKVKKQKMSYKLLYGSSYHDSNFVCTWEDGRPFRPDYIPKAFAKILVSANLPKIRFHDLRHTHASILLKSGIHPKVVQERLGHSSISITLDTYSHLVPSLQKSAAEKMATMFSI</sequence>
<dbReference type="PROSITE" id="PS51898">
    <property type="entry name" value="TYR_RECOMBINASE"/>
    <property type="match status" value="1"/>
</dbReference>
<protein>
    <submittedName>
        <fullName evidence="9">Integrase family protein</fullName>
    </submittedName>
</protein>
<dbReference type="PROSITE" id="PS51900">
    <property type="entry name" value="CB"/>
    <property type="match status" value="1"/>
</dbReference>
<dbReference type="InterPro" id="IPR010998">
    <property type="entry name" value="Integrase_recombinase_N"/>
</dbReference>
<dbReference type="eggNOG" id="COG0582">
    <property type="taxonomic scope" value="Bacteria"/>
</dbReference>
<evidence type="ECO:0000259" key="7">
    <source>
        <dbReference type="PROSITE" id="PS51898"/>
    </source>
</evidence>
<accession>A8MGP9</accession>
<evidence type="ECO:0000256" key="4">
    <source>
        <dbReference type="ARBA" id="ARBA00023125"/>
    </source>
</evidence>
<reference evidence="10" key="1">
    <citation type="submission" date="2007-10" db="EMBL/GenBank/DDBJ databases">
        <title>Complete genome of Alkaliphilus oremlandii OhILAs.</title>
        <authorList>
            <person name="Copeland A."/>
            <person name="Lucas S."/>
            <person name="Lapidus A."/>
            <person name="Barry K."/>
            <person name="Detter J.C."/>
            <person name="Glavina del Rio T."/>
            <person name="Hammon N."/>
            <person name="Israni S."/>
            <person name="Dalin E."/>
            <person name="Tice H."/>
            <person name="Pitluck S."/>
            <person name="Chain P."/>
            <person name="Malfatti S."/>
            <person name="Shin M."/>
            <person name="Vergez L."/>
            <person name="Schmutz J."/>
            <person name="Larimer F."/>
            <person name="Land M."/>
            <person name="Hauser L."/>
            <person name="Kyrpides N."/>
            <person name="Mikhailova N."/>
            <person name="Stolz J.F."/>
            <person name="Dawson A."/>
            <person name="Fisher E."/>
            <person name="Crable B."/>
            <person name="Perera E."/>
            <person name="Lisak J."/>
            <person name="Ranganathan M."/>
            <person name="Basu P."/>
            <person name="Richardson P."/>
        </authorList>
    </citation>
    <scope>NUCLEOTIDE SEQUENCE [LARGE SCALE GENOMIC DNA]</scope>
    <source>
        <strain evidence="10">OhILAs</strain>
    </source>
</reference>
<dbReference type="AlphaFoldDB" id="A8MGP9"/>
<dbReference type="InterPro" id="IPR044068">
    <property type="entry name" value="CB"/>
</dbReference>
<dbReference type="Pfam" id="PF14657">
    <property type="entry name" value="Arm-DNA-bind_4"/>
    <property type="match status" value="1"/>
</dbReference>
<feature type="domain" description="Core-binding (CB)" evidence="8">
    <location>
        <begin position="61"/>
        <end position="143"/>
    </location>
</feature>
<dbReference type="Gene3D" id="1.10.150.130">
    <property type="match status" value="1"/>
</dbReference>
<evidence type="ECO:0000256" key="5">
    <source>
        <dbReference type="ARBA" id="ARBA00023172"/>
    </source>
</evidence>
<comment type="similarity">
    <text evidence="2">Belongs to the 'phage' integrase family.</text>
</comment>
<evidence type="ECO:0000256" key="6">
    <source>
        <dbReference type="PROSITE-ProRule" id="PRU01248"/>
    </source>
</evidence>
<keyword evidence="10" id="KW-1185">Reference proteome</keyword>
<evidence type="ECO:0000256" key="3">
    <source>
        <dbReference type="ARBA" id="ARBA00022908"/>
    </source>
</evidence>
<dbReference type="GO" id="GO:0003677">
    <property type="term" value="F:DNA binding"/>
    <property type="evidence" value="ECO:0007669"/>
    <property type="project" value="UniProtKB-UniRule"/>
</dbReference>
<dbReference type="Proteomes" id="UP000000269">
    <property type="component" value="Chromosome"/>
</dbReference>
<dbReference type="InterPro" id="IPR028259">
    <property type="entry name" value="AP2-like_int_N"/>
</dbReference>
<dbReference type="Pfam" id="PF00589">
    <property type="entry name" value="Phage_integrase"/>
    <property type="match status" value="1"/>
</dbReference>
<dbReference type="Pfam" id="PF14659">
    <property type="entry name" value="Phage_int_SAM_3"/>
    <property type="match status" value="1"/>
</dbReference>
<feature type="domain" description="Tyr recombinase" evidence="7">
    <location>
        <begin position="164"/>
        <end position="361"/>
    </location>
</feature>
<dbReference type="CDD" id="cd01189">
    <property type="entry name" value="INT_ICEBs1_C_like"/>
    <property type="match status" value="1"/>
</dbReference>
<dbReference type="InterPro" id="IPR002104">
    <property type="entry name" value="Integrase_catalytic"/>
</dbReference>
<dbReference type="PANTHER" id="PTHR30349:SF91">
    <property type="entry name" value="INTA PROTEIN"/>
    <property type="match status" value="1"/>
</dbReference>
<evidence type="ECO:0000256" key="1">
    <source>
        <dbReference type="ARBA" id="ARBA00003283"/>
    </source>
</evidence>
<dbReference type="OrthoDB" id="9785687at2"/>
<evidence type="ECO:0000259" key="8">
    <source>
        <dbReference type="PROSITE" id="PS51900"/>
    </source>
</evidence>
<dbReference type="STRING" id="350688.Clos_1046"/>
<evidence type="ECO:0000313" key="10">
    <source>
        <dbReference type="Proteomes" id="UP000000269"/>
    </source>
</evidence>
<gene>
    <name evidence="9" type="ordered locus">Clos_1046</name>
</gene>
<dbReference type="KEGG" id="aoe:Clos_1046"/>
<dbReference type="InterPro" id="IPR050090">
    <property type="entry name" value="Tyrosine_recombinase_XerCD"/>
</dbReference>
<keyword evidence="3" id="KW-0229">DNA integration</keyword>
<dbReference type="InterPro" id="IPR004107">
    <property type="entry name" value="Integrase_SAM-like_N"/>
</dbReference>
<evidence type="ECO:0000256" key="2">
    <source>
        <dbReference type="ARBA" id="ARBA00008857"/>
    </source>
</evidence>
<dbReference type="Gene3D" id="1.10.443.10">
    <property type="entry name" value="Intergrase catalytic core"/>
    <property type="match status" value="1"/>
</dbReference>
<evidence type="ECO:0000313" key="9">
    <source>
        <dbReference type="EMBL" id="ABW18593.1"/>
    </source>
</evidence>